<keyword evidence="3" id="KW-1185">Reference proteome</keyword>
<dbReference type="STRING" id="864069.MicloDRAFT_00064260"/>
<name>I4YP07_9HYPH</name>
<dbReference type="PATRIC" id="fig|864069.3.peg.6880"/>
<dbReference type="HOGENOM" id="CLU_1775309_0_0_5"/>
<gene>
    <name evidence="2" type="ORF">MicloDRAFT_00064260</name>
</gene>
<evidence type="ECO:0000313" key="2">
    <source>
        <dbReference type="EMBL" id="EIM25699.1"/>
    </source>
</evidence>
<feature type="compositionally biased region" description="Polar residues" evidence="1">
    <location>
        <begin position="127"/>
        <end position="138"/>
    </location>
</feature>
<dbReference type="EMBL" id="JH660647">
    <property type="protein sequence ID" value="EIM25699.1"/>
    <property type="molecule type" value="Genomic_DNA"/>
</dbReference>
<proteinExistence type="predicted"/>
<protein>
    <submittedName>
        <fullName evidence="2">Uncharacterized protein</fullName>
    </submittedName>
</protein>
<dbReference type="RefSeq" id="WP_009494180.1">
    <property type="nucleotide sequence ID" value="NZ_CP141048.1"/>
</dbReference>
<evidence type="ECO:0000256" key="1">
    <source>
        <dbReference type="SAM" id="MobiDB-lite"/>
    </source>
</evidence>
<dbReference type="Proteomes" id="UP000003947">
    <property type="component" value="Unassembled WGS sequence"/>
</dbReference>
<accession>I4YP07</accession>
<dbReference type="AlphaFoldDB" id="I4YP07"/>
<organism evidence="2 3">
    <name type="scientific">Microvirga lotononidis</name>
    <dbReference type="NCBI Taxonomy" id="864069"/>
    <lineage>
        <taxon>Bacteria</taxon>
        <taxon>Pseudomonadati</taxon>
        <taxon>Pseudomonadota</taxon>
        <taxon>Alphaproteobacteria</taxon>
        <taxon>Hyphomicrobiales</taxon>
        <taxon>Methylobacteriaceae</taxon>
        <taxon>Microvirga</taxon>
    </lineage>
</organism>
<evidence type="ECO:0000313" key="3">
    <source>
        <dbReference type="Proteomes" id="UP000003947"/>
    </source>
</evidence>
<reference evidence="2 3" key="1">
    <citation type="submission" date="2012-02" db="EMBL/GenBank/DDBJ databases">
        <title>Improved High-Quality Draft sequence of Microvirga sp. WSM3557.</title>
        <authorList>
            <consortium name="US DOE Joint Genome Institute"/>
            <person name="Lucas S."/>
            <person name="Han J."/>
            <person name="Lapidus A."/>
            <person name="Cheng J.-F."/>
            <person name="Goodwin L."/>
            <person name="Pitluck S."/>
            <person name="Peters L."/>
            <person name="Zhang X."/>
            <person name="Detter J.C."/>
            <person name="Han C."/>
            <person name="Tapia R."/>
            <person name="Land M."/>
            <person name="Hauser L."/>
            <person name="Kyrpides N."/>
            <person name="Ivanova N."/>
            <person name="Pagani I."/>
            <person name="Brau L."/>
            <person name="Yates R."/>
            <person name="O'Hara G."/>
            <person name="Rui T."/>
            <person name="Howieson J."/>
            <person name="Reeve W."/>
            <person name="Woyke T."/>
        </authorList>
    </citation>
    <scope>NUCLEOTIDE SEQUENCE [LARGE SCALE GENOMIC DNA]</scope>
    <source>
        <strain evidence="2 3">WSM3557</strain>
    </source>
</reference>
<dbReference type="OrthoDB" id="9979988at2"/>
<feature type="region of interest" description="Disordered" evidence="1">
    <location>
        <begin position="95"/>
        <end position="146"/>
    </location>
</feature>
<sequence>MAWSLLNHMIADKVNELLDTQKDSYGPEEERFYSREVAASIIHAAVWGYSCRSSSTAGVYAATNLLNALGLKFWSFDDEEAAALQEFRRARARSRLVEGTGGNAASVRDGNPEGRDLGLGAKPASPSDAQSQPIQNQSAEREGIRE</sequence>